<dbReference type="EMBL" id="QXEN01000002">
    <property type="protein sequence ID" value="RRF88284.1"/>
    <property type="molecule type" value="Genomic_DNA"/>
</dbReference>
<dbReference type="InterPro" id="IPR041657">
    <property type="entry name" value="HTH_17"/>
</dbReference>
<reference evidence="2 3" key="1">
    <citation type="submission" date="2018-08" db="EMBL/GenBank/DDBJ databases">
        <title>Comparative analysis of Prevotella intermedia strains.</title>
        <authorList>
            <person name="Moon J.-H."/>
            <person name="Lee J.-H."/>
        </authorList>
    </citation>
    <scope>NUCLEOTIDE SEQUENCE [LARGE SCALE GENOMIC DNA]</scope>
    <source>
        <strain evidence="2 3">ATCC 15033</strain>
    </source>
</reference>
<keyword evidence="3" id="KW-1185">Reference proteome</keyword>
<protein>
    <submittedName>
        <fullName evidence="2">DNA-binding protein</fullName>
    </submittedName>
</protein>
<name>A0A3R8IVX8_PREIN</name>
<proteinExistence type="predicted"/>
<dbReference type="GO" id="GO:0003677">
    <property type="term" value="F:DNA binding"/>
    <property type="evidence" value="ECO:0007669"/>
    <property type="project" value="UniProtKB-KW"/>
</dbReference>
<accession>A0A3R8IVX8</accession>
<evidence type="ECO:0000259" key="1">
    <source>
        <dbReference type="Pfam" id="PF12728"/>
    </source>
</evidence>
<sequence length="94" mass="10949">MNSNFIMLQKEDLREVVAALVEELVGNSRMENNNSDIESKYLTRDEVCACLHITYTTLWRREKAGHIKARKVGHRNLYLKSDVEKLVAEKEVKQ</sequence>
<comment type="caution">
    <text evidence="2">The sequence shown here is derived from an EMBL/GenBank/DDBJ whole genome shotgun (WGS) entry which is preliminary data.</text>
</comment>
<keyword evidence="2" id="KW-0238">DNA-binding</keyword>
<gene>
    <name evidence="2" type="ORF">D2S45_02770</name>
</gene>
<dbReference type="Pfam" id="PF12728">
    <property type="entry name" value="HTH_17"/>
    <property type="match status" value="1"/>
</dbReference>
<dbReference type="InterPro" id="IPR009061">
    <property type="entry name" value="DNA-bd_dom_put_sf"/>
</dbReference>
<dbReference type="SUPFAM" id="SSF46955">
    <property type="entry name" value="Putative DNA-binding domain"/>
    <property type="match status" value="1"/>
</dbReference>
<feature type="domain" description="Helix-turn-helix" evidence="1">
    <location>
        <begin position="41"/>
        <end position="89"/>
    </location>
</feature>
<organism evidence="2 3">
    <name type="scientific">Prevotella intermedia</name>
    <dbReference type="NCBI Taxonomy" id="28131"/>
    <lineage>
        <taxon>Bacteria</taxon>
        <taxon>Pseudomonadati</taxon>
        <taxon>Bacteroidota</taxon>
        <taxon>Bacteroidia</taxon>
        <taxon>Bacteroidales</taxon>
        <taxon>Prevotellaceae</taxon>
        <taxon>Prevotella</taxon>
    </lineage>
</organism>
<evidence type="ECO:0000313" key="2">
    <source>
        <dbReference type="EMBL" id="RRF88284.1"/>
    </source>
</evidence>
<evidence type="ECO:0000313" key="3">
    <source>
        <dbReference type="Proteomes" id="UP000283868"/>
    </source>
</evidence>
<dbReference type="AlphaFoldDB" id="A0A3R8IVX8"/>
<dbReference type="Proteomes" id="UP000283868">
    <property type="component" value="Unassembled WGS sequence"/>
</dbReference>